<dbReference type="InterPro" id="IPR014710">
    <property type="entry name" value="RmlC-like_jellyroll"/>
</dbReference>
<feature type="region of interest" description="Disordered" evidence="5">
    <location>
        <begin position="128"/>
        <end position="342"/>
    </location>
</feature>
<evidence type="ECO:0000259" key="7">
    <source>
        <dbReference type="Pfam" id="PF15624"/>
    </source>
</evidence>
<dbReference type="PANTHER" id="PTHR16684:SF11">
    <property type="entry name" value="CENTROMERE PROTEIN C"/>
    <property type="match status" value="1"/>
</dbReference>
<dbReference type="GeneID" id="18921313"/>
<dbReference type="GO" id="GO:0019237">
    <property type="term" value="F:centromeric DNA binding"/>
    <property type="evidence" value="ECO:0007669"/>
    <property type="project" value="InterPro"/>
</dbReference>
<proteinExistence type="inferred from homology"/>
<dbReference type="EMBL" id="GL883090">
    <property type="protein sequence ID" value="EGG13061.1"/>
    <property type="molecule type" value="Genomic_DNA"/>
</dbReference>
<reference evidence="9" key="1">
    <citation type="journal article" date="2011" name="Proc. Natl. Acad. Sci. U.S.A.">
        <title>Obligate biotrophy features unraveled by the genomic analysis of rust fungi.</title>
        <authorList>
            <person name="Duplessis S."/>
            <person name="Cuomo C.A."/>
            <person name="Lin Y.-C."/>
            <person name="Aerts A."/>
            <person name="Tisserant E."/>
            <person name="Veneault-Fourrey C."/>
            <person name="Joly D.L."/>
            <person name="Hacquard S."/>
            <person name="Amselem J."/>
            <person name="Cantarel B.L."/>
            <person name="Chiu R."/>
            <person name="Coutinho P.M."/>
            <person name="Feau N."/>
            <person name="Field M."/>
            <person name="Frey P."/>
            <person name="Gelhaye E."/>
            <person name="Goldberg J."/>
            <person name="Grabherr M.G."/>
            <person name="Kodira C.D."/>
            <person name="Kohler A."/>
            <person name="Kuees U."/>
            <person name="Lindquist E.A."/>
            <person name="Lucas S.M."/>
            <person name="Mago R."/>
            <person name="Mauceli E."/>
            <person name="Morin E."/>
            <person name="Murat C."/>
            <person name="Pangilinan J.L."/>
            <person name="Park R."/>
            <person name="Pearson M."/>
            <person name="Quesneville H."/>
            <person name="Rouhier N."/>
            <person name="Sakthikumar S."/>
            <person name="Salamov A.A."/>
            <person name="Schmutz J."/>
            <person name="Selles B."/>
            <person name="Shapiro H."/>
            <person name="Tanguay P."/>
            <person name="Tuskan G.A."/>
            <person name="Henrissat B."/>
            <person name="Van de Peer Y."/>
            <person name="Rouze P."/>
            <person name="Ellis J.G."/>
            <person name="Dodds P.N."/>
            <person name="Schein J.E."/>
            <person name="Zhong S."/>
            <person name="Hamelin R.C."/>
            <person name="Grigoriev I.V."/>
            <person name="Szabo L.J."/>
            <person name="Martin F."/>
        </authorList>
    </citation>
    <scope>NUCLEOTIDE SEQUENCE [LARGE SCALE GENOMIC DNA]</scope>
    <source>
        <strain evidence="9">98AG31 / pathotype 3-4-7</strain>
    </source>
</reference>
<feature type="compositionally biased region" description="Basic and acidic residues" evidence="5">
    <location>
        <begin position="239"/>
        <end position="251"/>
    </location>
</feature>
<name>F4R433_MELLP</name>
<feature type="domain" description="Mif2/CENP-C cupin" evidence="6">
    <location>
        <begin position="460"/>
        <end position="545"/>
    </location>
</feature>
<evidence type="ECO:0000256" key="2">
    <source>
        <dbReference type="ARBA" id="ARBA00010291"/>
    </source>
</evidence>
<dbReference type="HOGENOM" id="CLU_022335_0_0_1"/>
<feature type="compositionally biased region" description="Basic and acidic residues" evidence="5">
    <location>
        <begin position="32"/>
        <end position="46"/>
    </location>
</feature>
<feature type="compositionally biased region" description="Acidic residues" evidence="5">
    <location>
        <begin position="275"/>
        <end position="299"/>
    </location>
</feature>
<dbReference type="STRING" id="747676.F4R433"/>
<feature type="compositionally biased region" description="Basic and acidic residues" evidence="5">
    <location>
        <begin position="575"/>
        <end position="584"/>
    </location>
</feature>
<feature type="region of interest" description="Disordered" evidence="5">
    <location>
        <begin position="1"/>
        <end position="100"/>
    </location>
</feature>
<dbReference type="InParanoid" id="F4R433"/>
<evidence type="ECO:0000313" key="9">
    <source>
        <dbReference type="Proteomes" id="UP000001072"/>
    </source>
</evidence>
<feature type="region of interest" description="Disordered" evidence="5">
    <location>
        <begin position="549"/>
        <end position="599"/>
    </location>
</feature>
<keyword evidence="4" id="KW-0539">Nucleus</keyword>
<accession>F4R433</accession>
<dbReference type="InterPro" id="IPR028929">
    <property type="entry name" value="Mif2_N"/>
</dbReference>
<gene>
    <name evidence="8" type="ORF">MELLADRAFT_101238</name>
</gene>
<feature type="domain" description="Mif2 N-terminal" evidence="7">
    <location>
        <begin position="76"/>
        <end position="211"/>
    </location>
</feature>
<dbReference type="GO" id="GO:0051455">
    <property type="term" value="P:spindle attachment to meiosis I kinetochore"/>
    <property type="evidence" value="ECO:0007669"/>
    <property type="project" value="TreeGrafter"/>
</dbReference>
<keyword evidence="3" id="KW-0238">DNA-binding</keyword>
<evidence type="ECO:0000256" key="3">
    <source>
        <dbReference type="ARBA" id="ARBA00023125"/>
    </source>
</evidence>
<comment type="subcellular location">
    <subcellularLocation>
        <location evidence="1">Nucleus</location>
    </subcellularLocation>
</comment>
<organism evidence="9">
    <name type="scientific">Melampsora larici-populina (strain 98AG31 / pathotype 3-4-7)</name>
    <name type="common">Poplar leaf rust fungus</name>
    <dbReference type="NCBI Taxonomy" id="747676"/>
    <lineage>
        <taxon>Eukaryota</taxon>
        <taxon>Fungi</taxon>
        <taxon>Dikarya</taxon>
        <taxon>Basidiomycota</taxon>
        <taxon>Pucciniomycotina</taxon>
        <taxon>Pucciniomycetes</taxon>
        <taxon>Pucciniales</taxon>
        <taxon>Melampsoraceae</taxon>
        <taxon>Melampsora</taxon>
    </lineage>
</organism>
<feature type="compositionally biased region" description="Basic and acidic residues" evidence="5">
    <location>
        <begin position="71"/>
        <end position="84"/>
    </location>
</feature>
<evidence type="ECO:0000256" key="4">
    <source>
        <dbReference type="ARBA" id="ARBA00023242"/>
    </source>
</evidence>
<feature type="region of interest" description="Disordered" evidence="5">
    <location>
        <begin position="390"/>
        <end position="424"/>
    </location>
</feature>
<dbReference type="eggNOG" id="ENOG502S47H">
    <property type="taxonomic scope" value="Eukaryota"/>
</dbReference>
<dbReference type="AlphaFoldDB" id="F4R433"/>
<dbReference type="KEGG" id="mlr:MELLADRAFT_101238"/>
<evidence type="ECO:0000259" key="6">
    <source>
        <dbReference type="Pfam" id="PF11699"/>
    </source>
</evidence>
<dbReference type="GO" id="GO:0000776">
    <property type="term" value="C:kinetochore"/>
    <property type="evidence" value="ECO:0007669"/>
    <property type="project" value="InterPro"/>
</dbReference>
<evidence type="ECO:0000313" key="8">
    <source>
        <dbReference type="EMBL" id="EGG13061.1"/>
    </source>
</evidence>
<comment type="similarity">
    <text evidence="2">Belongs to the CENP-C/MIF2 family.</text>
</comment>
<dbReference type="Proteomes" id="UP000001072">
    <property type="component" value="Unassembled WGS sequence"/>
</dbReference>
<dbReference type="Gene3D" id="2.60.120.10">
    <property type="entry name" value="Jelly Rolls"/>
    <property type="match status" value="1"/>
</dbReference>
<dbReference type="InterPro" id="IPR028386">
    <property type="entry name" value="CENP-C/Mif2/cnp3"/>
</dbReference>
<sequence>MAPRARPAHTEVFHPNFDPGVTGCRTGIVPPKDVRRGSDGFERFSDYDPSPQKFSPLKQSPLKQAKRIRTQRPDKFHEIGERGRKTGVSPPANAPRGSNGFEDFGAYLAKATELTNKDIERERKKNAIISRNARKMSVATFVDDGEDDSELYREESMSIINSDVESSRPPHAYHRAESAQRGANGRNGSVLRKNRGESPDSASSPVRTAHDSELLNFEPAPEEPVQRKNKRQINSQSPDQDHRNDKGKQKAFENGYDTDGSDGGGGDGFDYDQGPQDDDHNEELEPLEDIPEENEEDEGLVNGETAETREAEAAQPKRKKQNIRPPPPSNGVRKSGRQRLPRLAHWRGERVVYGRSRTPVGNLPVVGMVDVVRVPTEPVEPFAMARNRRAASRRIKSESVPPGSQGQALGNGGPEVDSETTSSGVVFSQTKQSECWRRVVSTRRDQSAGREKLAGGNDQFQFQRLFSESDFAASGILYIPIGKAKPTKASKDNCYDFIVLRGNVSVKIHRTNFVVGPEGMVHVPRGNLYSLENVGDCIAKIAFSQSRRITAGSDPDEESDGVEQPLDERSDGEDEIKKIAKQPDNDDDDENEGQQTSSG</sequence>
<protein>
    <submittedName>
        <fullName evidence="8">Uncharacterized protein</fullName>
    </submittedName>
</protein>
<dbReference type="PANTHER" id="PTHR16684">
    <property type="entry name" value="CENTROMERE PROTEIN C"/>
    <property type="match status" value="1"/>
</dbReference>
<dbReference type="GO" id="GO:0005634">
    <property type="term" value="C:nucleus"/>
    <property type="evidence" value="ECO:0007669"/>
    <property type="project" value="UniProtKB-SubCell"/>
</dbReference>
<dbReference type="GO" id="GO:0051382">
    <property type="term" value="P:kinetochore assembly"/>
    <property type="evidence" value="ECO:0007669"/>
    <property type="project" value="InterPro"/>
</dbReference>
<evidence type="ECO:0000256" key="5">
    <source>
        <dbReference type="SAM" id="MobiDB-lite"/>
    </source>
</evidence>
<dbReference type="Pfam" id="PF11699">
    <property type="entry name" value="CENP-C_C"/>
    <property type="match status" value="1"/>
</dbReference>
<evidence type="ECO:0000256" key="1">
    <source>
        <dbReference type="ARBA" id="ARBA00004123"/>
    </source>
</evidence>
<dbReference type="OrthoDB" id="1939643at2759"/>
<dbReference type="RefSeq" id="XP_007403999.1">
    <property type="nucleotide sequence ID" value="XM_007403937.1"/>
</dbReference>
<dbReference type="Pfam" id="PF15624">
    <property type="entry name" value="Mif2_N"/>
    <property type="match status" value="1"/>
</dbReference>
<dbReference type="GO" id="GO:0051315">
    <property type="term" value="P:attachment of mitotic spindle microtubules to kinetochore"/>
    <property type="evidence" value="ECO:0007669"/>
    <property type="project" value="TreeGrafter"/>
</dbReference>
<keyword evidence="9" id="KW-1185">Reference proteome</keyword>
<dbReference type="InterPro" id="IPR025974">
    <property type="entry name" value="Mif2/CENP-C_cupin"/>
</dbReference>
<dbReference type="VEuPathDB" id="FungiDB:MELLADRAFT_101238"/>